<feature type="transmembrane region" description="Helical" evidence="7">
    <location>
        <begin position="315"/>
        <end position="339"/>
    </location>
</feature>
<keyword evidence="2" id="KW-1003">Cell membrane</keyword>
<evidence type="ECO:0000259" key="10">
    <source>
        <dbReference type="Pfam" id="PF22744"/>
    </source>
</evidence>
<sequence>MNKTVNINLAGIFFHIDEDAYARLQRYLDAVRHSFSNTQGREEIISDIEARIAELFNEKLKNERQVISIKEVEEVIAIMGQPEDYMVDEEIFEDEPVRTKTGPSTGKRLFRDPQHGYVGGVSSGLGHYLGIEAIWIRLLWILLTIFSSGAFILIYIAFWIFVPEAKTTADKLAMRGEEVTISNIERKIREGFHDVSDSIKSVDYEKYGKKASAGASSAATSLGEIIRFCLKLFVKFIGIILLLFSGTILIGLFVSLIAVGIFGIIEAPWTDYIEMVNTGAPLWLTSLLALFVIGVPFFFLFILGLKILVKNLKSFGRIALLTLLGVWLLAAIGLTIIGITHATHRAFDGEVTSTEKLMITPNDTLFLRMKSNPDLSVSTNRSSDFRIEYLDNKRILVGRDIRLIVKSTKDSLGKIEIMRSAEGKNYDEAKKRAENIAYETSFLGNELLLNSYFTSDAAQKYRDQEVQITLYIPEGTTIFADRNTYSFHRNTDYYGDILNNGDEGYFLKVIENETLCLDCPIEEWDSEDETDWDEDENSDWENAEDDWDTSDDFNASVKVNDQEVNISLENSSPKKSKKKISQIKISENGIDIKHN</sequence>
<organism evidence="11 12">
    <name type="scientific">Christiangramia salexigens</name>
    <dbReference type="NCBI Taxonomy" id="1913577"/>
    <lineage>
        <taxon>Bacteria</taxon>
        <taxon>Pseudomonadati</taxon>
        <taxon>Bacteroidota</taxon>
        <taxon>Flavobacteriia</taxon>
        <taxon>Flavobacteriales</taxon>
        <taxon>Flavobacteriaceae</taxon>
        <taxon>Christiangramia</taxon>
    </lineage>
</organism>
<dbReference type="EMBL" id="CP018153">
    <property type="protein sequence ID" value="APG59794.1"/>
    <property type="molecule type" value="Genomic_DNA"/>
</dbReference>
<evidence type="ECO:0000313" key="11">
    <source>
        <dbReference type="EMBL" id="APG59794.1"/>
    </source>
</evidence>
<evidence type="ECO:0000256" key="5">
    <source>
        <dbReference type="ARBA" id="ARBA00023136"/>
    </source>
</evidence>
<dbReference type="AlphaFoldDB" id="A0A1L3J3V9"/>
<keyword evidence="5 7" id="KW-0472">Membrane</keyword>
<dbReference type="KEGG" id="grl:LPB144_04900"/>
<dbReference type="InterPro" id="IPR007168">
    <property type="entry name" value="Phageshock_PspC_N"/>
</dbReference>
<keyword evidence="4 7" id="KW-1133">Transmembrane helix</keyword>
<feature type="transmembrane region" description="Helical" evidence="7">
    <location>
        <begin position="138"/>
        <end position="162"/>
    </location>
</feature>
<reference evidence="11 12" key="1">
    <citation type="submission" date="2016-11" db="EMBL/GenBank/DDBJ databases">
        <title>Gramella sp. LPB0144 isolated from marine environment.</title>
        <authorList>
            <person name="Kim E."/>
            <person name="Yi H."/>
        </authorList>
    </citation>
    <scope>NUCLEOTIDE SEQUENCE [LARGE SCALE GENOMIC DNA]</scope>
    <source>
        <strain evidence="11 12">LPB0144</strain>
    </source>
</reference>
<feature type="domain" description="Phage shock protein PspC N-terminal" evidence="8">
    <location>
        <begin position="107"/>
        <end position="165"/>
    </location>
</feature>
<evidence type="ECO:0000256" key="7">
    <source>
        <dbReference type="SAM" id="Phobius"/>
    </source>
</evidence>
<dbReference type="STRING" id="1913577.LPB144_04900"/>
<keyword evidence="12" id="KW-1185">Reference proteome</keyword>
<evidence type="ECO:0000256" key="6">
    <source>
        <dbReference type="SAM" id="MobiDB-lite"/>
    </source>
</evidence>
<dbReference type="InterPro" id="IPR052027">
    <property type="entry name" value="PspC"/>
</dbReference>
<dbReference type="Pfam" id="PF04024">
    <property type="entry name" value="PspC"/>
    <property type="match status" value="1"/>
</dbReference>
<dbReference type="PANTHER" id="PTHR33885">
    <property type="entry name" value="PHAGE SHOCK PROTEIN C"/>
    <property type="match status" value="1"/>
</dbReference>
<dbReference type="Pfam" id="PF22571">
    <property type="entry name" value="LiaI-LiaF-TM_PspC"/>
    <property type="match status" value="1"/>
</dbReference>
<accession>A0A1L3J3V9</accession>
<evidence type="ECO:0000256" key="3">
    <source>
        <dbReference type="ARBA" id="ARBA00022692"/>
    </source>
</evidence>
<dbReference type="InterPro" id="IPR054321">
    <property type="entry name" value="PspC-rel_TM"/>
</dbReference>
<evidence type="ECO:0000256" key="4">
    <source>
        <dbReference type="ARBA" id="ARBA00022989"/>
    </source>
</evidence>
<keyword evidence="3 7" id="KW-0812">Transmembrane</keyword>
<feature type="transmembrane region" description="Helical" evidence="7">
    <location>
        <begin position="282"/>
        <end position="303"/>
    </location>
</feature>
<gene>
    <name evidence="11" type="ORF">LPB144_04900</name>
</gene>
<name>A0A1L3J3V9_9FLAO</name>
<evidence type="ECO:0000259" key="9">
    <source>
        <dbReference type="Pfam" id="PF22571"/>
    </source>
</evidence>
<protein>
    <submittedName>
        <fullName evidence="11">Uncharacterized protein</fullName>
    </submittedName>
</protein>
<proteinExistence type="predicted"/>
<evidence type="ECO:0000313" key="12">
    <source>
        <dbReference type="Proteomes" id="UP000182510"/>
    </source>
</evidence>
<dbReference type="PANTHER" id="PTHR33885:SF3">
    <property type="entry name" value="PHAGE SHOCK PROTEIN C"/>
    <property type="match status" value="1"/>
</dbReference>
<evidence type="ECO:0000256" key="1">
    <source>
        <dbReference type="ARBA" id="ARBA00004162"/>
    </source>
</evidence>
<feature type="domain" description="PspC-related ToastRack" evidence="10">
    <location>
        <begin position="392"/>
        <end position="520"/>
    </location>
</feature>
<dbReference type="GO" id="GO:0005886">
    <property type="term" value="C:plasma membrane"/>
    <property type="evidence" value="ECO:0007669"/>
    <property type="project" value="UniProtKB-SubCell"/>
</dbReference>
<feature type="transmembrane region" description="Helical" evidence="7">
    <location>
        <begin position="236"/>
        <end position="262"/>
    </location>
</feature>
<dbReference type="InterPro" id="IPR054319">
    <property type="entry name" value="PspC-rel_ToastRack"/>
</dbReference>
<evidence type="ECO:0000256" key="2">
    <source>
        <dbReference type="ARBA" id="ARBA00022475"/>
    </source>
</evidence>
<feature type="domain" description="PspC-related transmembrane region" evidence="9">
    <location>
        <begin position="204"/>
        <end position="343"/>
    </location>
</feature>
<feature type="compositionally biased region" description="Acidic residues" evidence="6">
    <location>
        <begin position="526"/>
        <end position="551"/>
    </location>
</feature>
<comment type="subcellular location">
    <subcellularLocation>
        <location evidence="1">Cell membrane</location>
        <topology evidence="1">Single-pass membrane protein</topology>
    </subcellularLocation>
</comment>
<dbReference type="RefSeq" id="WP_072552446.1">
    <property type="nucleotide sequence ID" value="NZ_CP018153.1"/>
</dbReference>
<dbReference type="OrthoDB" id="5772680at2"/>
<dbReference type="Pfam" id="PF22744">
    <property type="entry name" value="Toast-rack_PspC-Cterm"/>
    <property type="match status" value="1"/>
</dbReference>
<dbReference type="Proteomes" id="UP000182510">
    <property type="component" value="Chromosome"/>
</dbReference>
<feature type="region of interest" description="Disordered" evidence="6">
    <location>
        <begin position="526"/>
        <end position="553"/>
    </location>
</feature>
<evidence type="ECO:0000259" key="8">
    <source>
        <dbReference type="Pfam" id="PF04024"/>
    </source>
</evidence>